<comment type="caution">
    <text evidence="2">The sequence shown here is derived from an EMBL/GenBank/DDBJ whole genome shotgun (WGS) entry which is preliminary data.</text>
</comment>
<keyword evidence="3" id="KW-1185">Reference proteome</keyword>
<dbReference type="EMBL" id="JACIEC010000001">
    <property type="protein sequence ID" value="MBB4141772.1"/>
    <property type="molecule type" value="Genomic_DNA"/>
</dbReference>
<dbReference type="RefSeq" id="WP_062554128.1">
    <property type="nucleotide sequence ID" value="NZ_CP049250.1"/>
</dbReference>
<gene>
    <name evidence="2" type="ORF">GGQ72_000271</name>
</gene>
<accession>A0A7W6LEJ9</accession>
<reference evidence="2 3" key="1">
    <citation type="submission" date="2020-08" db="EMBL/GenBank/DDBJ databases">
        <title>Genomic Encyclopedia of Type Strains, Phase IV (KMG-IV): sequencing the most valuable type-strain genomes for metagenomic binning, comparative biology and taxonomic classification.</title>
        <authorList>
            <person name="Goeker M."/>
        </authorList>
    </citation>
    <scope>NUCLEOTIDE SEQUENCE [LARGE SCALE GENOMIC DNA]</scope>
    <source>
        <strain evidence="2 3">DSM 29514</strain>
    </source>
</reference>
<feature type="transmembrane region" description="Helical" evidence="1">
    <location>
        <begin position="39"/>
        <end position="60"/>
    </location>
</feature>
<dbReference type="AlphaFoldDB" id="A0A7W6LEJ9"/>
<evidence type="ECO:0000313" key="2">
    <source>
        <dbReference type="EMBL" id="MBB4141772.1"/>
    </source>
</evidence>
<keyword evidence="1" id="KW-1133">Transmembrane helix</keyword>
<dbReference type="Proteomes" id="UP000519897">
    <property type="component" value="Unassembled WGS sequence"/>
</dbReference>
<evidence type="ECO:0000256" key="1">
    <source>
        <dbReference type="SAM" id="Phobius"/>
    </source>
</evidence>
<feature type="transmembrane region" description="Helical" evidence="1">
    <location>
        <begin position="151"/>
        <end position="170"/>
    </location>
</feature>
<keyword evidence="1" id="KW-0472">Membrane</keyword>
<evidence type="ECO:0000313" key="3">
    <source>
        <dbReference type="Proteomes" id="UP000519897"/>
    </source>
</evidence>
<name>A0A7W6LEJ9_9HYPH</name>
<keyword evidence="1" id="KW-0812">Transmembrane</keyword>
<feature type="transmembrane region" description="Helical" evidence="1">
    <location>
        <begin position="6"/>
        <end position="27"/>
    </location>
</feature>
<feature type="transmembrane region" description="Helical" evidence="1">
    <location>
        <begin position="121"/>
        <end position="139"/>
    </location>
</feature>
<organism evidence="2 3">
    <name type="scientific">Rhizobium rhizoryzae</name>
    <dbReference type="NCBI Taxonomy" id="451876"/>
    <lineage>
        <taxon>Bacteria</taxon>
        <taxon>Pseudomonadati</taxon>
        <taxon>Pseudomonadota</taxon>
        <taxon>Alphaproteobacteria</taxon>
        <taxon>Hyphomicrobiales</taxon>
        <taxon>Rhizobiaceae</taxon>
        <taxon>Rhizobium/Agrobacterium group</taxon>
        <taxon>Rhizobium</taxon>
    </lineage>
</organism>
<protein>
    <submittedName>
        <fullName evidence="2">Threonine/homoserine/homoserine lactone efflux protein</fullName>
    </submittedName>
</protein>
<proteinExistence type="predicted"/>
<feature type="transmembrane region" description="Helical" evidence="1">
    <location>
        <begin position="66"/>
        <end position="88"/>
    </location>
</feature>
<sequence length="209" mass="22972">MSLETTLMTAALALLAFLLPSVAANLLRDQCIARGKLRAILFLPGLWIGYLLAAAVAIAAFNMCRIYLPAMQGSFAWIGIAFLMLFVFRSQINRFRVRIADNDNLPNQNTASASFRLGWQAFRPSLIIALWAVLLQLSDSLTNSAILSQEIALPLAVAALVAPLIQLALAERSARKLRAFRKVYQASHKPRTRFIASRAVTAGYRKIAA</sequence>